<name>A0A2G6KAB1_9ACTN</name>
<dbReference type="Proteomes" id="UP000230914">
    <property type="component" value="Unassembled WGS sequence"/>
</dbReference>
<feature type="transmembrane region" description="Helical" evidence="6">
    <location>
        <begin position="295"/>
        <end position="318"/>
    </location>
</feature>
<dbReference type="PANTHER" id="PTHR30213">
    <property type="entry name" value="INNER MEMBRANE PROTEIN YHJD"/>
    <property type="match status" value="1"/>
</dbReference>
<keyword evidence="3 6" id="KW-0812">Transmembrane</keyword>
<reference evidence="7 8" key="1">
    <citation type="submission" date="2017-10" db="EMBL/GenBank/DDBJ databases">
        <title>Novel microbial diversity and functional potential in the marine mammal oral microbiome.</title>
        <authorList>
            <person name="Dudek N.K."/>
            <person name="Sun C.L."/>
            <person name="Burstein D."/>
            <person name="Kantor R.S."/>
            <person name="Aliaga Goltsman D.S."/>
            <person name="Bik E.M."/>
            <person name="Thomas B.C."/>
            <person name="Banfield J.F."/>
            <person name="Relman D.A."/>
        </authorList>
    </citation>
    <scope>NUCLEOTIDE SEQUENCE [LARGE SCALE GENOMIC DNA]</scope>
    <source>
        <strain evidence="7">DOLJORAL78_61_10</strain>
    </source>
</reference>
<evidence type="ECO:0000256" key="5">
    <source>
        <dbReference type="ARBA" id="ARBA00023136"/>
    </source>
</evidence>
<dbReference type="PANTHER" id="PTHR30213:SF1">
    <property type="entry name" value="INNER MEMBRANE PROTEIN YHJD"/>
    <property type="match status" value="1"/>
</dbReference>
<organism evidence="7 8">
    <name type="scientific">Ilumatobacter coccineus</name>
    <dbReference type="NCBI Taxonomy" id="467094"/>
    <lineage>
        <taxon>Bacteria</taxon>
        <taxon>Bacillati</taxon>
        <taxon>Actinomycetota</taxon>
        <taxon>Acidimicrobiia</taxon>
        <taxon>Acidimicrobiales</taxon>
        <taxon>Ilumatobacteraceae</taxon>
        <taxon>Ilumatobacter</taxon>
    </lineage>
</organism>
<dbReference type="InterPro" id="IPR017039">
    <property type="entry name" value="Virul_fac_BrkB"/>
</dbReference>
<keyword evidence="2" id="KW-1003">Cell membrane</keyword>
<gene>
    <name evidence="7" type="ORF">CSA55_03780</name>
</gene>
<evidence type="ECO:0000256" key="3">
    <source>
        <dbReference type="ARBA" id="ARBA00022692"/>
    </source>
</evidence>
<comment type="subcellular location">
    <subcellularLocation>
        <location evidence="1">Cell membrane</location>
        <topology evidence="1">Multi-pass membrane protein</topology>
    </subcellularLocation>
</comment>
<evidence type="ECO:0000256" key="4">
    <source>
        <dbReference type="ARBA" id="ARBA00022989"/>
    </source>
</evidence>
<dbReference type="GO" id="GO:0005886">
    <property type="term" value="C:plasma membrane"/>
    <property type="evidence" value="ECO:0007669"/>
    <property type="project" value="UniProtKB-SubCell"/>
</dbReference>
<dbReference type="EMBL" id="PDSL01000051">
    <property type="protein sequence ID" value="PIE32300.1"/>
    <property type="molecule type" value="Genomic_DNA"/>
</dbReference>
<feature type="transmembrane region" description="Helical" evidence="6">
    <location>
        <begin position="88"/>
        <end position="116"/>
    </location>
</feature>
<dbReference type="Pfam" id="PF03631">
    <property type="entry name" value="Virul_fac_BrkB"/>
    <property type="match status" value="1"/>
</dbReference>
<proteinExistence type="predicted"/>
<accession>A0A2G6KAB1</accession>
<feature type="transmembrane region" description="Helical" evidence="6">
    <location>
        <begin position="258"/>
        <end position="275"/>
    </location>
</feature>
<protein>
    <submittedName>
        <fullName evidence="7">Uncharacterized protein</fullName>
    </submittedName>
</protein>
<evidence type="ECO:0000256" key="2">
    <source>
        <dbReference type="ARBA" id="ARBA00022475"/>
    </source>
</evidence>
<feature type="transmembrane region" description="Helical" evidence="6">
    <location>
        <begin position="151"/>
        <end position="169"/>
    </location>
</feature>
<evidence type="ECO:0000313" key="8">
    <source>
        <dbReference type="Proteomes" id="UP000230914"/>
    </source>
</evidence>
<comment type="caution">
    <text evidence="7">The sequence shown here is derived from an EMBL/GenBank/DDBJ whole genome shotgun (WGS) entry which is preliminary data.</text>
</comment>
<keyword evidence="4 6" id="KW-1133">Transmembrane helix</keyword>
<evidence type="ECO:0000256" key="6">
    <source>
        <dbReference type="SAM" id="Phobius"/>
    </source>
</evidence>
<dbReference type="AlphaFoldDB" id="A0A2G6KAB1"/>
<evidence type="ECO:0000256" key="1">
    <source>
        <dbReference type="ARBA" id="ARBA00004651"/>
    </source>
</evidence>
<evidence type="ECO:0000313" key="7">
    <source>
        <dbReference type="EMBL" id="PIE32300.1"/>
    </source>
</evidence>
<feature type="transmembrane region" description="Helical" evidence="6">
    <location>
        <begin position="197"/>
        <end position="218"/>
    </location>
</feature>
<feature type="transmembrane region" description="Helical" evidence="6">
    <location>
        <begin position="230"/>
        <end position="251"/>
    </location>
</feature>
<sequence>MASTGPDKTKLGVISSALTAIALITTSRRITPAEPIPTTTEPEFTSVDKPEQGPKKILWAIDQFQRSHRALGFPIAVLRKFGQDRAGYLAALVAYFGFFSIFPLMMAFTSGLGFIVTDPDKQQRFAEVAADQIPVVGTTIKQSAGQIEGSGITLVLGIAVALWSGLKIIDAMQNAMNSVWDVPPFQRPNMAKKRARSLAMLFVIGGGLAISIAASSVANVLDFLPGGGRFTLWGVSLAFSIVLYLVSFQLLTDMKLTWKHLIPGAVVGGIAWWALQTFGTPLIARQQANAGETYGSFGAIIALLFFLFIAAQLSILAAEVGVVKARKLWPRSIYPKAFTEADLEVFRTEARGTRLSDQYDIRIVPARSRRKPTPPEDTSSD</sequence>
<keyword evidence="5 6" id="KW-0472">Membrane</keyword>